<dbReference type="GO" id="GO:0016020">
    <property type="term" value="C:membrane"/>
    <property type="evidence" value="ECO:0007669"/>
    <property type="project" value="UniProtKB-SubCell"/>
</dbReference>
<dbReference type="PANTHER" id="PTHR24305">
    <property type="entry name" value="CYTOCHROME P450"/>
    <property type="match status" value="1"/>
</dbReference>
<evidence type="ECO:0000256" key="2">
    <source>
        <dbReference type="ARBA" id="ARBA00004370"/>
    </source>
</evidence>
<dbReference type="EMBL" id="WWBZ02000016">
    <property type="protein sequence ID" value="KAF4310347.1"/>
    <property type="molecule type" value="Genomic_DNA"/>
</dbReference>
<comment type="subcellular location">
    <subcellularLocation>
        <location evidence="2">Membrane</location>
    </subcellularLocation>
</comment>
<dbReference type="GO" id="GO:0016705">
    <property type="term" value="F:oxidoreductase activity, acting on paired donors, with incorporation or reduction of molecular oxygen"/>
    <property type="evidence" value="ECO:0007669"/>
    <property type="project" value="InterPro"/>
</dbReference>
<dbReference type="Pfam" id="PF00067">
    <property type="entry name" value="p450"/>
    <property type="match status" value="1"/>
</dbReference>
<dbReference type="InterPro" id="IPR002401">
    <property type="entry name" value="Cyt_P450_E_grp-I"/>
</dbReference>
<accession>A0A8H4NCK1</accession>
<dbReference type="OrthoDB" id="1470350at2759"/>
<sequence length="478" mass="54025">MTETAIHALDMQNLQHLAAQPSALGAAFVATLWRVWHTTSGRIHLAIDEQHKRYGDVVRVAPNELSFCSVESWKGIYGHVSAQRTKPMVKSEFYDMYGSGYCSLCIGSERDPARHRRMKQTLTAAFSTKALLEQESIVHSCVNQFVDAIGRASDGSPGDKGVDVTKWYEMLAFDILGEMAFGESFNCIKDGKPHFWQQLILEHIFFVTVLDNLRRYPIVASIGKLLLPRFTVAIRDKHSGYSREKVARRLAVDSGRKDFLTNFVAKVQAGELDREELTAHSSTLVIAGGETVATFLAAVTYFLLRNPATYAKLRDEIRTRYSSADQIDARTAQLLPYLQAVIAEGLRMYPPGSQGFPRISPGAVVDGVWVPQGTECYTSAWSPTHDERYFHEPYVFKPERWVDPNCADVKEASQPFSLGPRGCLGRNFAYVEMSLTLATLHFKYDLELVDNNLDWLGSSKLHVMWWKPELRVRFKERK</sequence>
<evidence type="ECO:0000256" key="7">
    <source>
        <dbReference type="ARBA" id="ARBA00022989"/>
    </source>
</evidence>
<evidence type="ECO:0000256" key="4">
    <source>
        <dbReference type="ARBA" id="ARBA00022617"/>
    </source>
</evidence>
<evidence type="ECO:0000256" key="11">
    <source>
        <dbReference type="ARBA" id="ARBA00023136"/>
    </source>
</evidence>
<dbReference type="PRINTS" id="PR00463">
    <property type="entry name" value="EP450I"/>
</dbReference>
<dbReference type="PANTHER" id="PTHR24305:SF210">
    <property type="entry name" value="CYTOCHROME P450 MONOOXYGENASE ASQL-RELATED"/>
    <property type="match status" value="1"/>
</dbReference>
<dbReference type="GO" id="GO:0004497">
    <property type="term" value="F:monooxygenase activity"/>
    <property type="evidence" value="ECO:0007669"/>
    <property type="project" value="UniProtKB-KW"/>
</dbReference>
<keyword evidence="10 13" id="KW-0503">Monooxygenase</keyword>
<name>A0A8H4NCK1_9PEZI</name>
<keyword evidence="6 12" id="KW-0479">Metal-binding</keyword>
<dbReference type="Proteomes" id="UP000572817">
    <property type="component" value="Unassembled WGS sequence"/>
</dbReference>
<evidence type="ECO:0000256" key="6">
    <source>
        <dbReference type="ARBA" id="ARBA00022723"/>
    </source>
</evidence>
<comment type="cofactor">
    <cofactor evidence="1 12">
        <name>heme</name>
        <dbReference type="ChEBI" id="CHEBI:30413"/>
    </cofactor>
</comment>
<feature type="binding site" description="axial binding residue" evidence="12">
    <location>
        <position position="423"/>
    </location>
    <ligand>
        <name>heme</name>
        <dbReference type="ChEBI" id="CHEBI:30413"/>
    </ligand>
    <ligandPart>
        <name>Fe</name>
        <dbReference type="ChEBI" id="CHEBI:18248"/>
    </ligandPart>
</feature>
<dbReference type="GO" id="GO:0005506">
    <property type="term" value="F:iron ion binding"/>
    <property type="evidence" value="ECO:0007669"/>
    <property type="project" value="InterPro"/>
</dbReference>
<comment type="caution">
    <text evidence="14">The sequence shown here is derived from an EMBL/GenBank/DDBJ whole genome shotgun (WGS) entry which is preliminary data.</text>
</comment>
<keyword evidence="8 13" id="KW-0560">Oxidoreductase</keyword>
<keyword evidence="9 12" id="KW-0408">Iron</keyword>
<dbReference type="PROSITE" id="PS00086">
    <property type="entry name" value="CYTOCHROME_P450"/>
    <property type="match status" value="1"/>
</dbReference>
<proteinExistence type="inferred from homology"/>
<keyword evidence="15" id="KW-1185">Reference proteome</keyword>
<evidence type="ECO:0000313" key="14">
    <source>
        <dbReference type="EMBL" id="KAF4310347.1"/>
    </source>
</evidence>
<gene>
    <name evidence="14" type="ORF">GTA08_BOTSDO01781</name>
</gene>
<dbReference type="SUPFAM" id="SSF48264">
    <property type="entry name" value="Cytochrome P450"/>
    <property type="match status" value="1"/>
</dbReference>
<protein>
    <submittedName>
        <fullName evidence="14">Cytochrome p450</fullName>
    </submittedName>
</protein>
<evidence type="ECO:0000256" key="10">
    <source>
        <dbReference type="ARBA" id="ARBA00023033"/>
    </source>
</evidence>
<dbReference type="AlphaFoldDB" id="A0A8H4NCK1"/>
<dbReference type="InterPro" id="IPR001128">
    <property type="entry name" value="Cyt_P450"/>
</dbReference>
<keyword evidence="7" id="KW-1133">Transmembrane helix</keyword>
<dbReference type="GO" id="GO:0020037">
    <property type="term" value="F:heme binding"/>
    <property type="evidence" value="ECO:0007669"/>
    <property type="project" value="InterPro"/>
</dbReference>
<evidence type="ECO:0000256" key="3">
    <source>
        <dbReference type="ARBA" id="ARBA00010617"/>
    </source>
</evidence>
<dbReference type="InterPro" id="IPR050121">
    <property type="entry name" value="Cytochrome_P450_monoxygenase"/>
</dbReference>
<evidence type="ECO:0000256" key="5">
    <source>
        <dbReference type="ARBA" id="ARBA00022692"/>
    </source>
</evidence>
<evidence type="ECO:0000256" key="12">
    <source>
        <dbReference type="PIRSR" id="PIRSR602401-1"/>
    </source>
</evidence>
<dbReference type="PRINTS" id="PR00385">
    <property type="entry name" value="P450"/>
</dbReference>
<keyword evidence="11" id="KW-0472">Membrane</keyword>
<dbReference type="FunFam" id="1.10.630.10:FF:000158">
    <property type="entry name" value="Cytochrome P450, putative (Eurofung)"/>
    <property type="match status" value="1"/>
</dbReference>
<keyword evidence="4 12" id="KW-0349">Heme</keyword>
<dbReference type="InterPro" id="IPR017972">
    <property type="entry name" value="Cyt_P450_CS"/>
</dbReference>
<dbReference type="Gene3D" id="1.10.630.10">
    <property type="entry name" value="Cytochrome P450"/>
    <property type="match status" value="1"/>
</dbReference>
<evidence type="ECO:0000256" key="9">
    <source>
        <dbReference type="ARBA" id="ARBA00023004"/>
    </source>
</evidence>
<evidence type="ECO:0000256" key="13">
    <source>
        <dbReference type="RuleBase" id="RU000461"/>
    </source>
</evidence>
<reference evidence="14" key="1">
    <citation type="submission" date="2020-04" db="EMBL/GenBank/DDBJ databases">
        <title>Genome Assembly and Annotation of Botryosphaeria dothidea sdau 11-99, a Latent Pathogen of Apple Fruit Ring Rot in China.</title>
        <authorList>
            <person name="Yu C."/>
            <person name="Diao Y."/>
            <person name="Lu Q."/>
            <person name="Zhao J."/>
            <person name="Cui S."/>
            <person name="Peng C."/>
            <person name="He B."/>
            <person name="Liu H."/>
        </authorList>
    </citation>
    <scope>NUCLEOTIDE SEQUENCE [LARGE SCALE GENOMIC DNA]</scope>
    <source>
        <strain evidence="14">Sdau11-99</strain>
    </source>
</reference>
<organism evidence="14 15">
    <name type="scientific">Botryosphaeria dothidea</name>
    <dbReference type="NCBI Taxonomy" id="55169"/>
    <lineage>
        <taxon>Eukaryota</taxon>
        <taxon>Fungi</taxon>
        <taxon>Dikarya</taxon>
        <taxon>Ascomycota</taxon>
        <taxon>Pezizomycotina</taxon>
        <taxon>Dothideomycetes</taxon>
        <taxon>Dothideomycetes incertae sedis</taxon>
        <taxon>Botryosphaeriales</taxon>
        <taxon>Botryosphaeriaceae</taxon>
        <taxon>Botryosphaeria</taxon>
    </lineage>
</organism>
<keyword evidence="5" id="KW-0812">Transmembrane</keyword>
<dbReference type="InterPro" id="IPR036396">
    <property type="entry name" value="Cyt_P450_sf"/>
</dbReference>
<comment type="similarity">
    <text evidence="3 13">Belongs to the cytochrome P450 family.</text>
</comment>
<evidence type="ECO:0000256" key="1">
    <source>
        <dbReference type="ARBA" id="ARBA00001971"/>
    </source>
</evidence>
<evidence type="ECO:0000313" key="15">
    <source>
        <dbReference type="Proteomes" id="UP000572817"/>
    </source>
</evidence>
<dbReference type="CDD" id="cd11058">
    <property type="entry name" value="CYP60B-like"/>
    <property type="match status" value="1"/>
</dbReference>
<evidence type="ECO:0000256" key="8">
    <source>
        <dbReference type="ARBA" id="ARBA00023002"/>
    </source>
</evidence>